<dbReference type="EMBL" id="JAHCVK010000001">
    <property type="protein sequence ID" value="MBT0652679.1"/>
    <property type="molecule type" value="Genomic_DNA"/>
</dbReference>
<keyword evidence="6 8" id="KW-1133">Transmembrane helix</keyword>
<feature type="transmembrane region" description="Helical" evidence="8">
    <location>
        <begin position="276"/>
        <end position="295"/>
    </location>
</feature>
<evidence type="ECO:0000256" key="3">
    <source>
        <dbReference type="ARBA" id="ARBA00022448"/>
    </source>
</evidence>
<accession>A0ABS5SDU8</accession>
<dbReference type="RefSeq" id="WP_214174599.1">
    <property type="nucleotide sequence ID" value="NZ_JAHCVK010000001.1"/>
</dbReference>
<dbReference type="Proteomes" id="UP000756860">
    <property type="component" value="Unassembled WGS sequence"/>
</dbReference>
<comment type="similarity">
    <text evidence="2">Belongs to the autoinducer-2 exporter (AI-2E) (TC 2.A.86) family.</text>
</comment>
<feature type="transmembrane region" description="Helical" evidence="8">
    <location>
        <begin position="239"/>
        <end position="264"/>
    </location>
</feature>
<feature type="transmembrane region" description="Helical" evidence="8">
    <location>
        <begin position="206"/>
        <end position="227"/>
    </location>
</feature>
<evidence type="ECO:0000256" key="8">
    <source>
        <dbReference type="SAM" id="Phobius"/>
    </source>
</evidence>
<dbReference type="InterPro" id="IPR002549">
    <property type="entry name" value="AI-2E-like"/>
</dbReference>
<feature type="transmembrane region" description="Helical" evidence="8">
    <location>
        <begin position="152"/>
        <end position="172"/>
    </location>
</feature>
<comment type="subcellular location">
    <subcellularLocation>
        <location evidence="1">Cell membrane</location>
        <topology evidence="1">Multi-pass membrane protein</topology>
    </subcellularLocation>
</comment>
<organism evidence="9 10">
    <name type="scientific">Geomobilimonas luticola</name>
    <dbReference type="NCBI Taxonomy" id="1114878"/>
    <lineage>
        <taxon>Bacteria</taxon>
        <taxon>Pseudomonadati</taxon>
        <taxon>Thermodesulfobacteriota</taxon>
        <taxon>Desulfuromonadia</taxon>
        <taxon>Geobacterales</taxon>
        <taxon>Geobacteraceae</taxon>
        <taxon>Geomobilimonas</taxon>
    </lineage>
</organism>
<evidence type="ECO:0000256" key="1">
    <source>
        <dbReference type="ARBA" id="ARBA00004651"/>
    </source>
</evidence>
<evidence type="ECO:0000256" key="6">
    <source>
        <dbReference type="ARBA" id="ARBA00022989"/>
    </source>
</evidence>
<dbReference type="PANTHER" id="PTHR21716:SF53">
    <property type="entry name" value="PERMEASE PERM-RELATED"/>
    <property type="match status" value="1"/>
</dbReference>
<comment type="caution">
    <text evidence="9">The sequence shown here is derived from an EMBL/GenBank/DDBJ whole genome shotgun (WGS) entry which is preliminary data.</text>
</comment>
<evidence type="ECO:0000256" key="7">
    <source>
        <dbReference type="ARBA" id="ARBA00023136"/>
    </source>
</evidence>
<keyword evidence="4" id="KW-1003">Cell membrane</keyword>
<feature type="transmembrane region" description="Helical" evidence="8">
    <location>
        <begin position="34"/>
        <end position="52"/>
    </location>
</feature>
<evidence type="ECO:0000256" key="5">
    <source>
        <dbReference type="ARBA" id="ARBA00022692"/>
    </source>
</evidence>
<protein>
    <submittedName>
        <fullName evidence="9">AI-2E family transporter</fullName>
    </submittedName>
</protein>
<feature type="transmembrane region" description="Helical" evidence="8">
    <location>
        <begin position="64"/>
        <end position="86"/>
    </location>
</feature>
<sequence>MDSVGAKGRMYYFLAGCFVLALLASIFIRHTFSALLTSLALAYLLNPLLKYLEKRGFSRSLSITFMYGIIALVALYSSFFLIPYIGHQLNALTSALPDYVQGIKQALDDWKDELLPYYSAADLDWLMAKIQGSLNKLATDVSGMGYEQLKGILFALFDLLLAPILVFFMLYYKEEFKDILLRITPREVRKELKQLGNRINRTLERFVLAMVVDCLLVGILCAAALALLDIEFPLLNGMFAGFATIVPFVGALVAVIPPALIGYAKSGDILIIPKVCAIYFLINVVVDGYIIKPLVMRGTLRLNPLAVIFSVMALGEIMGFWGIVLAIPCAAVVKVCSTEVRQIMASRNDHANDDL</sequence>
<keyword evidence="3" id="KW-0813">Transport</keyword>
<feature type="transmembrane region" description="Helical" evidence="8">
    <location>
        <begin position="12"/>
        <end position="28"/>
    </location>
</feature>
<dbReference type="PANTHER" id="PTHR21716">
    <property type="entry name" value="TRANSMEMBRANE PROTEIN"/>
    <property type="match status" value="1"/>
</dbReference>
<proteinExistence type="inferred from homology"/>
<evidence type="ECO:0000256" key="2">
    <source>
        <dbReference type="ARBA" id="ARBA00009773"/>
    </source>
</evidence>
<evidence type="ECO:0000256" key="4">
    <source>
        <dbReference type="ARBA" id="ARBA00022475"/>
    </source>
</evidence>
<dbReference type="Pfam" id="PF01594">
    <property type="entry name" value="AI-2E_transport"/>
    <property type="match status" value="1"/>
</dbReference>
<keyword evidence="10" id="KW-1185">Reference proteome</keyword>
<evidence type="ECO:0000313" key="10">
    <source>
        <dbReference type="Proteomes" id="UP000756860"/>
    </source>
</evidence>
<name>A0ABS5SDU8_9BACT</name>
<evidence type="ECO:0000313" key="9">
    <source>
        <dbReference type="EMBL" id="MBT0652679.1"/>
    </source>
</evidence>
<reference evidence="9 10" key="1">
    <citation type="submission" date="2021-05" db="EMBL/GenBank/DDBJ databases">
        <title>The draft genome of Geobacter luticola JCM 17780.</title>
        <authorList>
            <person name="Xu Z."/>
            <person name="Masuda Y."/>
            <person name="Itoh H."/>
            <person name="Senoo K."/>
        </authorList>
    </citation>
    <scope>NUCLEOTIDE SEQUENCE [LARGE SCALE GENOMIC DNA]</scope>
    <source>
        <strain evidence="9 10">JCM 17780</strain>
    </source>
</reference>
<keyword evidence="7 8" id="KW-0472">Membrane</keyword>
<keyword evidence="5 8" id="KW-0812">Transmembrane</keyword>
<gene>
    <name evidence="9" type="ORF">KI810_06400</name>
</gene>
<feature type="transmembrane region" description="Helical" evidence="8">
    <location>
        <begin position="307"/>
        <end position="333"/>
    </location>
</feature>